<evidence type="ECO:0000313" key="2">
    <source>
        <dbReference type="EMBL" id="MBB3205384.1"/>
    </source>
</evidence>
<gene>
    <name evidence="2" type="ORF">FHS27_001184</name>
</gene>
<organism evidence="2 3">
    <name type="scientific">Aporhodopirellula rubra</name>
    <dbReference type="NCBI Taxonomy" id="980271"/>
    <lineage>
        <taxon>Bacteria</taxon>
        <taxon>Pseudomonadati</taxon>
        <taxon>Planctomycetota</taxon>
        <taxon>Planctomycetia</taxon>
        <taxon>Pirellulales</taxon>
        <taxon>Pirellulaceae</taxon>
        <taxon>Aporhodopirellula</taxon>
    </lineage>
</organism>
<dbReference type="AlphaFoldDB" id="A0A7W5DWC1"/>
<protein>
    <submittedName>
        <fullName evidence="2">Uncharacterized protein</fullName>
    </submittedName>
</protein>
<accession>A0A7W5DWC1</accession>
<keyword evidence="1" id="KW-1133">Transmembrane helix</keyword>
<dbReference type="EMBL" id="JACHXU010000003">
    <property type="protein sequence ID" value="MBB3205384.1"/>
    <property type="molecule type" value="Genomic_DNA"/>
</dbReference>
<comment type="caution">
    <text evidence="2">The sequence shown here is derived from an EMBL/GenBank/DDBJ whole genome shotgun (WGS) entry which is preliminary data.</text>
</comment>
<feature type="transmembrane region" description="Helical" evidence="1">
    <location>
        <begin position="157"/>
        <end position="178"/>
    </location>
</feature>
<keyword evidence="1" id="KW-0812">Transmembrane</keyword>
<sequence length="263" mass="28889">MMEFVRIAIIVFCGATGWLTTQATDLSAGITARFHPEHAHPGEAVELRVEMNRTRWGQFELHVPSHSELHSIAIERVPVEFSKGQYRQRESLLFQPVASGTTVIEDASVSLTTAEGTQQIELPALQLEVAPFGETDLQNTPEPLPAEQPDAKQSPRFAATVAAVLSLLALLILGGLLIGKRAPEETVQTDAPRLQTDGIIRDLKSGTIPRDDLERLLHDPQHQLSHETRSTIERTLYAHTAQVPEHARDAAALASTLQTELQV</sequence>
<dbReference type="Proteomes" id="UP000536179">
    <property type="component" value="Unassembled WGS sequence"/>
</dbReference>
<keyword evidence="3" id="KW-1185">Reference proteome</keyword>
<dbReference type="RefSeq" id="WP_184302836.1">
    <property type="nucleotide sequence ID" value="NZ_JACHXU010000003.1"/>
</dbReference>
<name>A0A7W5DWC1_9BACT</name>
<reference evidence="2 3" key="1">
    <citation type="submission" date="2020-08" db="EMBL/GenBank/DDBJ databases">
        <title>Genomic Encyclopedia of Type Strains, Phase III (KMG-III): the genomes of soil and plant-associated and newly described type strains.</title>
        <authorList>
            <person name="Whitman W."/>
        </authorList>
    </citation>
    <scope>NUCLEOTIDE SEQUENCE [LARGE SCALE GENOMIC DNA]</scope>
    <source>
        <strain evidence="2 3">CECT 8075</strain>
    </source>
</reference>
<proteinExistence type="predicted"/>
<evidence type="ECO:0000313" key="3">
    <source>
        <dbReference type="Proteomes" id="UP000536179"/>
    </source>
</evidence>
<keyword evidence="1" id="KW-0472">Membrane</keyword>
<evidence type="ECO:0000256" key="1">
    <source>
        <dbReference type="SAM" id="Phobius"/>
    </source>
</evidence>